<dbReference type="AlphaFoldDB" id="A0A494G9B8"/>
<organism evidence="1">
    <name type="scientific">Solanum lycopersicum</name>
    <name type="common">Tomato</name>
    <name type="synonym">Lycopersicon esculentum</name>
    <dbReference type="NCBI Taxonomy" id="4081"/>
    <lineage>
        <taxon>Eukaryota</taxon>
        <taxon>Viridiplantae</taxon>
        <taxon>Streptophyta</taxon>
        <taxon>Embryophyta</taxon>
        <taxon>Tracheophyta</taxon>
        <taxon>Spermatophyta</taxon>
        <taxon>Magnoliopsida</taxon>
        <taxon>eudicotyledons</taxon>
        <taxon>Gunneridae</taxon>
        <taxon>Pentapetalae</taxon>
        <taxon>asterids</taxon>
        <taxon>lamiids</taxon>
        <taxon>Solanales</taxon>
        <taxon>Solanaceae</taxon>
        <taxon>Solanoideae</taxon>
        <taxon>Solaneae</taxon>
        <taxon>Solanum</taxon>
        <taxon>Solanum subgen. Lycopersicon</taxon>
    </lineage>
</organism>
<sequence>MAAGQALRRAVDFPPILMTKPDSEVVSLKTKTYDCSHEGFPPYVIIFMLFC</sequence>
<reference evidence="1" key="2">
    <citation type="submission" date="2019-04" db="UniProtKB">
        <authorList>
            <consortium name="EnsemblPlants"/>
        </authorList>
    </citation>
    <scope>IDENTIFICATION</scope>
    <source>
        <strain evidence="1">cv. Heinz 1706</strain>
    </source>
</reference>
<proteinExistence type="predicted"/>
<evidence type="ECO:0000313" key="1">
    <source>
        <dbReference type="EnsemblPlants" id="Solyc00g036530.1.1.1.CDS"/>
    </source>
</evidence>
<name>A0A494G9B8_SOLLC</name>
<keyword evidence="2" id="KW-1185">Reference proteome</keyword>
<dbReference type="InParanoid" id="A0A494G9B8"/>
<evidence type="ECO:0000313" key="2">
    <source>
        <dbReference type="Proteomes" id="UP000004994"/>
    </source>
</evidence>
<protein>
    <submittedName>
        <fullName evidence="1">Uncharacterized protein</fullName>
    </submittedName>
</protein>
<reference evidence="1" key="1">
    <citation type="journal article" date="2012" name="Nature">
        <title>The tomato genome sequence provides insights into fleshy fruit evolution.</title>
        <authorList>
            <consortium name="Tomato Genome Consortium"/>
        </authorList>
    </citation>
    <scope>NUCLEOTIDE SEQUENCE [LARGE SCALE GENOMIC DNA]</scope>
    <source>
        <strain evidence="1">cv. Heinz 1706</strain>
    </source>
</reference>
<accession>A0A494G9B8</accession>
<dbReference type="EnsemblPlants" id="Solyc00g036530.1.1">
    <property type="protein sequence ID" value="Solyc00g036530.1.1.1.CDS"/>
    <property type="gene ID" value="Solyc00g036530.1"/>
</dbReference>
<dbReference type="Gramene" id="Solyc00g036530.1.1">
    <property type="protein sequence ID" value="Solyc00g036530.1.1.1.CDS"/>
    <property type="gene ID" value="Solyc00g036530.1"/>
</dbReference>
<dbReference type="PaxDb" id="4081-Solyc00g036530.1.1"/>
<dbReference type="Proteomes" id="UP000004994">
    <property type="component" value="Unassembled WGS sequence"/>
</dbReference>